<dbReference type="AlphaFoldDB" id="A0AAD4G4K5"/>
<keyword evidence="1" id="KW-0812">Transmembrane</keyword>
<organism evidence="2 4">
    <name type="scientific">Boletus edulis BED1</name>
    <dbReference type="NCBI Taxonomy" id="1328754"/>
    <lineage>
        <taxon>Eukaryota</taxon>
        <taxon>Fungi</taxon>
        <taxon>Dikarya</taxon>
        <taxon>Basidiomycota</taxon>
        <taxon>Agaricomycotina</taxon>
        <taxon>Agaricomycetes</taxon>
        <taxon>Agaricomycetidae</taxon>
        <taxon>Boletales</taxon>
        <taxon>Boletineae</taxon>
        <taxon>Boletaceae</taxon>
        <taxon>Boletoideae</taxon>
        <taxon>Boletus</taxon>
    </lineage>
</organism>
<keyword evidence="4" id="KW-1185">Reference proteome</keyword>
<evidence type="ECO:0000313" key="2">
    <source>
        <dbReference type="EMBL" id="KAF8414718.1"/>
    </source>
</evidence>
<evidence type="ECO:0000313" key="4">
    <source>
        <dbReference type="Proteomes" id="UP001194468"/>
    </source>
</evidence>
<gene>
    <name evidence="3" type="ORF">L210DRAFT_3543542</name>
    <name evidence="2" type="ORF">L210DRAFT_3590832</name>
</gene>
<name>A0AAD4G4K5_BOLED</name>
<dbReference type="Proteomes" id="UP001194468">
    <property type="component" value="Unassembled WGS sequence"/>
</dbReference>
<comment type="caution">
    <text evidence="2">The sequence shown here is derived from an EMBL/GenBank/DDBJ whole genome shotgun (WGS) entry which is preliminary data.</text>
</comment>
<accession>A0AAD4G4K5</accession>
<sequence>MLPKVWSCLTILNVAAFGILVSSVTSTLGGYHSLRKRQSWLKARTVSRRLQERIARIDLVHSWWMYHKSRTGFTTTYPECYGQQLMAKNSQRTVL</sequence>
<proteinExistence type="predicted"/>
<dbReference type="EMBL" id="WHUW01000443">
    <property type="protein sequence ID" value="KAF8414718.1"/>
    <property type="molecule type" value="Genomic_DNA"/>
</dbReference>
<dbReference type="EMBL" id="WHUW01000015">
    <property type="protein sequence ID" value="KAF8439127.1"/>
    <property type="molecule type" value="Genomic_DNA"/>
</dbReference>
<protein>
    <submittedName>
        <fullName evidence="2">Uncharacterized protein</fullName>
    </submittedName>
</protein>
<evidence type="ECO:0000313" key="3">
    <source>
        <dbReference type="EMBL" id="KAF8439127.1"/>
    </source>
</evidence>
<reference evidence="2" key="1">
    <citation type="submission" date="2019-10" db="EMBL/GenBank/DDBJ databases">
        <authorList>
            <consortium name="DOE Joint Genome Institute"/>
            <person name="Kuo A."/>
            <person name="Miyauchi S."/>
            <person name="Kiss E."/>
            <person name="Drula E."/>
            <person name="Kohler A."/>
            <person name="Sanchez-Garcia M."/>
            <person name="Andreopoulos B."/>
            <person name="Barry K.W."/>
            <person name="Bonito G."/>
            <person name="Buee M."/>
            <person name="Carver A."/>
            <person name="Chen C."/>
            <person name="Cichocki N."/>
            <person name="Clum A."/>
            <person name="Culley D."/>
            <person name="Crous P.W."/>
            <person name="Fauchery L."/>
            <person name="Girlanda M."/>
            <person name="Hayes R."/>
            <person name="Keri Z."/>
            <person name="LaButti K."/>
            <person name="Lipzen A."/>
            <person name="Lombard V."/>
            <person name="Magnuson J."/>
            <person name="Maillard F."/>
            <person name="Morin E."/>
            <person name="Murat C."/>
            <person name="Nolan M."/>
            <person name="Ohm R."/>
            <person name="Pangilinan J."/>
            <person name="Pereira M."/>
            <person name="Perotto S."/>
            <person name="Peter M."/>
            <person name="Riley R."/>
            <person name="Sitrit Y."/>
            <person name="Stielow B."/>
            <person name="Szollosi G."/>
            <person name="Zifcakova L."/>
            <person name="Stursova M."/>
            <person name="Spatafora J.W."/>
            <person name="Tedersoo L."/>
            <person name="Vaario L.-M."/>
            <person name="Yamada A."/>
            <person name="Yan M."/>
            <person name="Wang P."/>
            <person name="Xu J."/>
            <person name="Bruns T."/>
            <person name="Baldrian P."/>
            <person name="Vilgalys R."/>
            <person name="Henrissat B."/>
            <person name="Grigoriev I.V."/>
            <person name="Hibbett D."/>
            <person name="Nagy L.G."/>
            <person name="Martin F.M."/>
        </authorList>
    </citation>
    <scope>NUCLEOTIDE SEQUENCE</scope>
    <source>
        <strain evidence="2">BED1</strain>
    </source>
</reference>
<reference evidence="2" key="2">
    <citation type="journal article" date="2020" name="Nat. Commun.">
        <title>Large-scale genome sequencing of mycorrhizal fungi provides insights into the early evolution of symbiotic traits.</title>
        <authorList>
            <person name="Miyauchi S."/>
            <person name="Kiss E."/>
            <person name="Kuo A."/>
            <person name="Drula E."/>
            <person name="Kohler A."/>
            <person name="Sanchez-Garcia M."/>
            <person name="Morin E."/>
            <person name="Andreopoulos B."/>
            <person name="Barry K.W."/>
            <person name="Bonito G."/>
            <person name="Buee M."/>
            <person name="Carver A."/>
            <person name="Chen C."/>
            <person name="Cichocki N."/>
            <person name="Clum A."/>
            <person name="Culley D."/>
            <person name="Crous P.W."/>
            <person name="Fauchery L."/>
            <person name="Girlanda M."/>
            <person name="Hayes R.D."/>
            <person name="Keri Z."/>
            <person name="LaButti K."/>
            <person name="Lipzen A."/>
            <person name="Lombard V."/>
            <person name="Magnuson J."/>
            <person name="Maillard F."/>
            <person name="Murat C."/>
            <person name="Nolan M."/>
            <person name="Ohm R.A."/>
            <person name="Pangilinan J."/>
            <person name="Pereira M.F."/>
            <person name="Perotto S."/>
            <person name="Peter M."/>
            <person name="Pfister S."/>
            <person name="Riley R."/>
            <person name="Sitrit Y."/>
            <person name="Stielow J.B."/>
            <person name="Szollosi G."/>
            <person name="Zifcakova L."/>
            <person name="Stursova M."/>
            <person name="Spatafora J.W."/>
            <person name="Tedersoo L."/>
            <person name="Vaario L.M."/>
            <person name="Yamada A."/>
            <person name="Yan M."/>
            <person name="Wang P."/>
            <person name="Xu J."/>
            <person name="Bruns T."/>
            <person name="Baldrian P."/>
            <person name="Vilgalys R."/>
            <person name="Dunand C."/>
            <person name="Henrissat B."/>
            <person name="Grigoriev I.V."/>
            <person name="Hibbett D."/>
            <person name="Nagy L.G."/>
            <person name="Martin F.M."/>
        </authorList>
    </citation>
    <scope>NUCLEOTIDE SEQUENCE</scope>
    <source>
        <strain evidence="2">BED1</strain>
    </source>
</reference>
<keyword evidence="1" id="KW-0472">Membrane</keyword>
<feature type="transmembrane region" description="Helical" evidence="1">
    <location>
        <begin position="12"/>
        <end position="34"/>
    </location>
</feature>
<keyword evidence="1" id="KW-1133">Transmembrane helix</keyword>
<evidence type="ECO:0000256" key="1">
    <source>
        <dbReference type="SAM" id="Phobius"/>
    </source>
</evidence>